<gene>
    <name evidence="1" type="ORF">G6011_07209</name>
</gene>
<accession>A0AAD4I4W6</accession>
<organism evidence="1 2">
    <name type="scientific">Alternaria panax</name>
    <dbReference type="NCBI Taxonomy" id="48097"/>
    <lineage>
        <taxon>Eukaryota</taxon>
        <taxon>Fungi</taxon>
        <taxon>Dikarya</taxon>
        <taxon>Ascomycota</taxon>
        <taxon>Pezizomycotina</taxon>
        <taxon>Dothideomycetes</taxon>
        <taxon>Pleosporomycetidae</taxon>
        <taxon>Pleosporales</taxon>
        <taxon>Pleosporineae</taxon>
        <taxon>Pleosporaceae</taxon>
        <taxon>Alternaria</taxon>
        <taxon>Alternaria sect. Panax</taxon>
    </lineage>
</organism>
<keyword evidence="2" id="KW-1185">Reference proteome</keyword>
<evidence type="ECO:0000313" key="2">
    <source>
        <dbReference type="Proteomes" id="UP001199106"/>
    </source>
</evidence>
<dbReference type="AlphaFoldDB" id="A0AAD4I4W6"/>
<proteinExistence type="predicted"/>
<evidence type="ECO:0000313" key="1">
    <source>
        <dbReference type="EMBL" id="KAG9185878.1"/>
    </source>
</evidence>
<protein>
    <submittedName>
        <fullName evidence="1">Uncharacterized protein</fullName>
    </submittedName>
</protein>
<dbReference type="EMBL" id="JAANER010000010">
    <property type="protein sequence ID" value="KAG9185878.1"/>
    <property type="molecule type" value="Genomic_DNA"/>
</dbReference>
<comment type="caution">
    <text evidence="1">The sequence shown here is derived from an EMBL/GenBank/DDBJ whole genome shotgun (WGS) entry which is preliminary data.</text>
</comment>
<name>A0AAD4I4W6_9PLEO</name>
<dbReference type="Proteomes" id="UP001199106">
    <property type="component" value="Unassembled WGS sequence"/>
</dbReference>
<reference evidence="1" key="1">
    <citation type="submission" date="2021-07" db="EMBL/GenBank/DDBJ databases">
        <title>Genome Resource of American Ginseng Black Spot Pathogen Alternaria panax.</title>
        <authorList>
            <person name="Qiu C."/>
            <person name="Wang W."/>
            <person name="Liu Z."/>
        </authorList>
    </citation>
    <scope>NUCLEOTIDE SEQUENCE</scope>
    <source>
        <strain evidence="1">BNCC115425</strain>
    </source>
</reference>
<sequence length="167" mass="16812">MDLLLFLRKIKQHPSKSAANTSTASGTPTPSPIFSLLVSPESLDAGAIGSAVELGVADELDGEYFDVEKVVADDEAASVAKDTEEEAELDVSLEMVLGDAVGVGVALTLSEPDIVEESAAVVDSDSSADESVFKAPVGSVVTDAVTSVGNASLAGGAAVVGPNSCMK</sequence>